<organism evidence="1 2">
    <name type="scientific">Candidatus Argoarchaeum ethanivorans</name>
    <dbReference type="NCBI Taxonomy" id="2608793"/>
    <lineage>
        <taxon>Archaea</taxon>
        <taxon>Methanobacteriati</taxon>
        <taxon>Methanobacteriota</taxon>
        <taxon>Stenosarchaea group</taxon>
        <taxon>Methanomicrobia</taxon>
        <taxon>Methanosarcinales</taxon>
        <taxon>Methanosarcinales incertae sedis</taxon>
        <taxon>GOM Arc I cluster</taxon>
        <taxon>Candidatus Argoarchaeum</taxon>
    </lineage>
</organism>
<dbReference type="AlphaFoldDB" id="A0A811TH84"/>
<comment type="caution">
    <text evidence="1">The sequence shown here is derived from an EMBL/GenBank/DDBJ whole genome shotgun (WGS) entry which is preliminary data.</text>
</comment>
<protein>
    <submittedName>
        <fullName evidence="1">Stomatin</fullName>
    </submittedName>
</protein>
<dbReference type="EMBL" id="CAJHIS010000069">
    <property type="protein sequence ID" value="CAD6495144.1"/>
    <property type="molecule type" value="Genomic_DNA"/>
</dbReference>
<evidence type="ECO:0000313" key="1">
    <source>
        <dbReference type="EMBL" id="CAD6495144.1"/>
    </source>
</evidence>
<accession>A0A811TH84</accession>
<proteinExistence type="predicted"/>
<name>A0A811TH84_9EURY</name>
<gene>
    <name evidence="1" type="ORF">EMLJLAPB_01236</name>
</gene>
<dbReference type="Gene3D" id="6.10.250.2090">
    <property type="match status" value="1"/>
</dbReference>
<dbReference type="Proteomes" id="UP000634805">
    <property type="component" value="Unassembled WGS sequence"/>
</dbReference>
<evidence type="ECO:0000313" key="2">
    <source>
        <dbReference type="Proteomes" id="UP000634805"/>
    </source>
</evidence>
<reference evidence="1" key="1">
    <citation type="submission" date="2020-10" db="EMBL/GenBank/DDBJ databases">
        <authorList>
            <person name="Hahn C.J."/>
            <person name="Laso-Perez R."/>
            <person name="Vulcano F."/>
            <person name="Vaziourakis K.-M."/>
            <person name="Stokke R."/>
            <person name="Steen I.H."/>
            <person name="Teske A."/>
            <person name="Boetius A."/>
            <person name="Liebeke M."/>
            <person name="Amann R."/>
            <person name="Knittel K."/>
        </authorList>
    </citation>
    <scope>NUCLEOTIDE SEQUENCE</scope>
    <source>
        <strain evidence="1">Gfbio:e3339647-f889-4370-9287-4fb5cb688e4c:AG392D22_GoMArc1</strain>
    </source>
</reference>
<sequence length="59" mass="6311">MQASIKLADAARVLNEQPGALYIRTLQTIKDATEEKATTVVIPLPIEMMSALGLGKGKD</sequence>